<dbReference type="GO" id="GO:0005886">
    <property type="term" value="C:plasma membrane"/>
    <property type="evidence" value="ECO:0007669"/>
    <property type="project" value="UniProtKB-SubCell"/>
</dbReference>
<gene>
    <name evidence="8" type="ORF">BTN85_0588</name>
</gene>
<dbReference type="InParanoid" id="A0A1Q6DUT0"/>
<comment type="subcellular location">
    <subcellularLocation>
        <location evidence="1">Cell membrane</location>
        <topology evidence="1">Multi-pass membrane protein</topology>
    </subcellularLocation>
</comment>
<name>A0A1Q6DUT0_METT1</name>
<keyword evidence="3 6" id="KW-0812">Transmembrane</keyword>
<keyword evidence="4 6" id="KW-1133">Transmembrane helix</keyword>
<comment type="caution">
    <text evidence="8">The sequence shown here is derived from an EMBL/GenBank/DDBJ whole genome shotgun (WGS) entry which is preliminary data.</text>
</comment>
<dbReference type="Pfam" id="PF13244">
    <property type="entry name" value="MbhD"/>
    <property type="match status" value="1"/>
</dbReference>
<keyword evidence="2" id="KW-1003">Cell membrane</keyword>
<evidence type="ECO:0000256" key="5">
    <source>
        <dbReference type="ARBA" id="ARBA00023136"/>
    </source>
</evidence>
<feature type="domain" description="MrpA C-terminal/MbhD" evidence="7">
    <location>
        <begin position="11"/>
        <end position="77"/>
    </location>
</feature>
<evidence type="ECO:0000256" key="4">
    <source>
        <dbReference type="ARBA" id="ARBA00022989"/>
    </source>
</evidence>
<keyword evidence="9" id="KW-1185">Reference proteome</keyword>
<sequence>MIWVLDILLLILLPLTAIVVVRSRDLMVAAIVYSIYSFDMAIIYTQLNAPDVGLAEAAVGAGATTILFLIAITKTERMEE</sequence>
<accession>A0A1Q6DUT0</accession>
<evidence type="ECO:0000259" key="7">
    <source>
        <dbReference type="Pfam" id="PF13244"/>
    </source>
</evidence>
<dbReference type="InterPro" id="IPR042106">
    <property type="entry name" value="Nuo/plastoQ_OxRdtase_6_NuoJ"/>
</dbReference>
<dbReference type="InterPro" id="IPR025383">
    <property type="entry name" value="MrpA_C/MbhD"/>
</dbReference>
<evidence type="ECO:0000256" key="1">
    <source>
        <dbReference type="ARBA" id="ARBA00004651"/>
    </source>
</evidence>
<feature type="transmembrane region" description="Helical" evidence="6">
    <location>
        <begin position="27"/>
        <end position="45"/>
    </location>
</feature>
<dbReference type="Gene3D" id="1.20.120.1200">
    <property type="entry name" value="NADH-ubiquinone/plastoquinone oxidoreductase chain 6, subunit NuoJ"/>
    <property type="match status" value="1"/>
</dbReference>
<keyword evidence="5 6" id="KW-0472">Membrane</keyword>
<dbReference type="STRING" id="1903181.BTN85_0588"/>
<evidence type="ECO:0000256" key="2">
    <source>
        <dbReference type="ARBA" id="ARBA00022475"/>
    </source>
</evidence>
<dbReference type="EMBL" id="MSDW01000001">
    <property type="protein sequence ID" value="OKY78103.1"/>
    <property type="molecule type" value="Genomic_DNA"/>
</dbReference>
<protein>
    <submittedName>
        <fullName evidence="8">Subunit of the Multisubunit Na+/H+ antiporter</fullName>
    </submittedName>
</protein>
<organism evidence="8 9">
    <name type="scientific">Methanohalarchaeum thermophilum</name>
    <dbReference type="NCBI Taxonomy" id="1903181"/>
    <lineage>
        <taxon>Archaea</taxon>
        <taxon>Methanobacteriati</taxon>
        <taxon>Methanobacteriota</taxon>
        <taxon>Methanonatronarchaeia</taxon>
        <taxon>Methanonatronarchaeales</taxon>
        <taxon>Methanonatronarchaeaceae</taxon>
        <taxon>Candidatus Methanohalarchaeum</taxon>
    </lineage>
</organism>
<evidence type="ECO:0000256" key="3">
    <source>
        <dbReference type="ARBA" id="ARBA00022692"/>
    </source>
</evidence>
<evidence type="ECO:0000256" key="6">
    <source>
        <dbReference type="SAM" id="Phobius"/>
    </source>
</evidence>
<dbReference type="Proteomes" id="UP000185744">
    <property type="component" value="Unassembled WGS sequence"/>
</dbReference>
<evidence type="ECO:0000313" key="9">
    <source>
        <dbReference type="Proteomes" id="UP000185744"/>
    </source>
</evidence>
<evidence type="ECO:0000313" key="8">
    <source>
        <dbReference type="EMBL" id="OKY78103.1"/>
    </source>
</evidence>
<dbReference type="AlphaFoldDB" id="A0A1Q6DUT0"/>
<feature type="transmembrane region" description="Helical" evidence="6">
    <location>
        <begin position="52"/>
        <end position="72"/>
    </location>
</feature>
<proteinExistence type="predicted"/>
<reference evidence="8" key="1">
    <citation type="submission" date="2016-12" db="EMBL/GenBank/DDBJ databases">
        <title>Discovery of methanogenic haloarchaea.</title>
        <authorList>
            <person name="Sorokin D.Y."/>
            <person name="Makarova K.S."/>
            <person name="Abbas B."/>
            <person name="Ferrer M."/>
            <person name="Golyshin P.N."/>
        </authorList>
    </citation>
    <scope>NUCLEOTIDE SEQUENCE [LARGE SCALE GENOMIC DNA]</scope>
    <source>
        <strain evidence="8">HMET1</strain>
    </source>
</reference>